<evidence type="ECO:0000313" key="2">
    <source>
        <dbReference type="EMBL" id="CDK30657.1"/>
    </source>
</evidence>
<dbReference type="KEGG" id="dpb:BABL1_gene_358"/>
<dbReference type="HOGENOM" id="CLU_1003565_0_0_7"/>
<dbReference type="Proteomes" id="UP000018769">
    <property type="component" value="Chromosome I"/>
</dbReference>
<organism evidence="2 3">
    <name type="scientific">Candidatus Babela massiliensis</name>
    <dbReference type="NCBI Taxonomy" id="673862"/>
    <lineage>
        <taxon>Bacteria</taxon>
        <taxon>Candidatus Babelota</taxon>
        <taxon>Candidatus Babeliae</taxon>
        <taxon>Candidatus Babeliales</taxon>
        <taxon>Candidatus Babeliaceae</taxon>
        <taxon>Candidatus Babela</taxon>
    </lineage>
</organism>
<keyword evidence="1" id="KW-0812">Transmembrane</keyword>
<reference evidence="2 3" key="1">
    <citation type="journal article" date="2015" name="Biol. Direct">
        <title>Babela massiliensis, a representative of a widespread bacterial phylum with unusual adaptations to parasitism in amoebae.</title>
        <authorList>
            <person name="Pagnier I."/>
            <person name="Yutin N."/>
            <person name="Croce O."/>
            <person name="Makarova K.S."/>
            <person name="Wolf Y.I."/>
            <person name="Benamar S."/>
            <person name="Raoult D."/>
            <person name="Koonin E.V."/>
            <person name="La Scola B."/>
        </authorList>
    </citation>
    <scope>NUCLEOTIDE SEQUENCE [LARGE SCALE GENOMIC DNA]</scope>
    <source>
        <strain evidence="3">BABL1</strain>
    </source>
</reference>
<dbReference type="EMBL" id="HG793133">
    <property type="protein sequence ID" value="CDK30657.1"/>
    <property type="molecule type" value="Genomic_DNA"/>
</dbReference>
<proteinExistence type="predicted"/>
<gene>
    <name evidence="2" type="ORF">BABL1_gene_358</name>
</gene>
<feature type="transmembrane region" description="Helical" evidence="1">
    <location>
        <begin position="194"/>
        <end position="213"/>
    </location>
</feature>
<evidence type="ECO:0000313" key="3">
    <source>
        <dbReference type="Proteomes" id="UP000018769"/>
    </source>
</evidence>
<protein>
    <submittedName>
        <fullName evidence="2">Uncharacterized protein</fullName>
    </submittedName>
</protein>
<accession>V6DGC9</accession>
<dbReference type="AlphaFoldDB" id="V6DGC9"/>
<keyword evidence="3" id="KW-1185">Reference proteome</keyword>
<name>V6DGC9_9BACT</name>
<dbReference type="STRING" id="673862.BABL1_gene_358"/>
<keyword evidence="1" id="KW-1133">Transmembrane helix</keyword>
<feature type="transmembrane region" description="Helical" evidence="1">
    <location>
        <begin position="12"/>
        <end position="31"/>
    </location>
</feature>
<evidence type="ECO:0000256" key="1">
    <source>
        <dbReference type="SAM" id="Phobius"/>
    </source>
</evidence>
<sequence>MRLNYLMHKSTWMNFLLINFLKILFLVVNIINIDLVYCKPINVNKLYNLRPTIFLVRNDYILEYNNIHNKSNSYYSINQTYNHVIKRLTYKKIEKQNISEFTRAKILVFQEINKRINNLILQNPYVVKYKADDSVVINVAYYSQEDKNAFDCDYVCCLENSITNFLDEDIFYDFNLIRISLGLPVKWYYNEKTFFQFNSYLNIVSLFGIYILLKENKEFFLPRQIIQENTLNTRKLESIFSIAKRRFLKFLLQELKNLGFSKNITNNLVKRIKAEMK</sequence>
<keyword evidence="1" id="KW-0472">Membrane</keyword>